<organism evidence="2 3">
    <name type="scientific">Companilactobacillus halodurans</name>
    <dbReference type="NCBI Taxonomy" id="2584183"/>
    <lineage>
        <taxon>Bacteria</taxon>
        <taxon>Bacillati</taxon>
        <taxon>Bacillota</taxon>
        <taxon>Bacilli</taxon>
        <taxon>Lactobacillales</taxon>
        <taxon>Lactobacillaceae</taxon>
        <taxon>Companilactobacillus</taxon>
    </lineage>
</organism>
<dbReference type="Proteomes" id="UP000371423">
    <property type="component" value="Unassembled WGS sequence"/>
</dbReference>
<evidence type="ECO:0000313" key="3">
    <source>
        <dbReference type="Proteomes" id="UP000371423"/>
    </source>
</evidence>
<evidence type="ECO:0000313" key="2">
    <source>
        <dbReference type="EMBL" id="MQS98381.1"/>
    </source>
</evidence>
<reference evidence="2 3" key="1">
    <citation type="journal article" date="2019" name="Syst. Appl. Microbiol.">
        <title>Polyphasic characterization of two novel Lactobacillus spp. isolated from blown salami packages: Description of Lactobacillus halodurans sp. nov. and Lactobacillus salsicarnum sp. nov.</title>
        <authorList>
            <person name="Schuster J.A."/>
            <person name="Klingl A."/>
            <person name="Vogel R.F."/>
            <person name="Ehrmann M.A."/>
        </authorList>
    </citation>
    <scope>NUCLEOTIDE SEQUENCE [LARGE SCALE GENOMIC DNA]</scope>
    <source>
        <strain evidence="2 3">TMW 1.1920</strain>
    </source>
</reference>
<evidence type="ECO:0000256" key="1">
    <source>
        <dbReference type="SAM" id="Phobius"/>
    </source>
</evidence>
<dbReference type="OrthoDB" id="2313160at2"/>
<comment type="caution">
    <text evidence="2">The sequence shown here is derived from an EMBL/GenBank/DDBJ whole genome shotgun (WGS) entry which is preliminary data.</text>
</comment>
<feature type="transmembrane region" description="Helical" evidence="1">
    <location>
        <begin position="12"/>
        <end position="33"/>
    </location>
</feature>
<accession>A0A5P0ZZA5</accession>
<gene>
    <name evidence="2" type="ORF">FHL05_11005</name>
</gene>
<keyword evidence="1" id="KW-1133">Transmembrane helix</keyword>
<dbReference type="RefSeq" id="WP_153522723.1">
    <property type="nucleotide sequence ID" value="NZ_VDFO01000048.1"/>
</dbReference>
<dbReference type="EMBL" id="VDFO01000048">
    <property type="protein sequence ID" value="MQS98381.1"/>
    <property type="molecule type" value="Genomic_DNA"/>
</dbReference>
<protein>
    <submittedName>
        <fullName evidence="2">Uncharacterized protein</fullName>
    </submittedName>
</protein>
<proteinExistence type="predicted"/>
<sequence length="176" mass="20063">MHKNRRGPINKVFLTIALIVVVIFAAVLTYFTWKMPSINQSVPNTAQTQPKANYSAIKKNINKKFNQNGRVVQIKEEHNINDQTSNKPHTVIIIKLTDPQTQKYLKASYEAVQNNQASDDQKVYIHSIQNIVSTQAKKLANNYDVIQFVYKDGKKYVPVASSQKHKDLIKPVKLSN</sequence>
<keyword evidence="1" id="KW-0812">Transmembrane</keyword>
<dbReference type="AlphaFoldDB" id="A0A5P0ZZA5"/>
<name>A0A5P0ZZA5_9LACO</name>
<keyword evidence="1" id="KW-0472">Membrane</keyword>
<keyword evidence="3" id="KW-1185">Reference proteome</keyword>